<protein>
    <submittedName>
        <fullName evidence="2">Uncharacterized protein</fullName>
    </submittedName>
</protein>
<keyword evidence="1" id="KW-1133">Transmembrane helix</keyword>
<accession>A0A0A9ABR1</accession>
<feature type="transmembrane region" description="Helical" evidence="1">
    <location>
        <begin position="6"/>
        <end position="32"/>
    </location>
</feature>
<reference evidence="2" key="2">
    <citation type="journal article" date="2015" name="Data Brief">
        <title>Shoot transcriptome of the giant reed, Arundo donax.</title>
        <authorList>
            <person name="Barrero R.A."/>
            <person name="Guerrero F.D."/>
            <person name="Moolhuijzen P."/>
            <person name="Goolsby J.A."/>
            <person name="Tidwell J."/>
            <person name="Bellgard S.E."/>
            <person name="Bellgard M.I."/>
        </authorList>
    </citation>
    <scope>NUCLEOTIDE SEQUENCE</scope>
    <source>
        <tissue evidence="2">Shoot tissue taken approximately 20 cm above the soil surface</tissue>
    </source>
</reference>
<dbReference type="EMBL" id="GBRH01249379">
    <property type="protein sequence ID" value="JAD48516.1"/>
    <property type="molecule type" value="Transcribed_RNA"/>
</dbReference>
<reference evidence="2" key="1">
    <citation type="submission" date="2014-09" db="EMBL/GenBank/DDBJ databases">
        <authorList>
            <person name="Magalhaes I.L.F."/>
            <person name="Oliveira U."/>
            <person name="Santos F.R."/>
            <person name="Vidigal T.H.D.A."/>
            <person name="Brescovit A.D."/>
            <person name="Santos A.J."/>
        </authorList>
    </citation>
    <scope>NUCLEOTIDE SEQUENCE</scope>
    <source>
        <tissue evidence="2">Shoot tissue taken approximately 20 cm above the soil surface</tissue>
    </source>
</reference>
<sequence length="34" mass="4025">MAINSFYWTSFHFIFHSFVMYACMHSAVAAFFPD</sequence>
<keyword evidence="1" id="KW-0472">Membrane</keyword>
<organism evidence="2">
    <name type="scientific">Arundo donax</name>
    <name type="common">Giant reed</name>
    <name type="synonym">Donax arundinaceus</name>
    <dbReference type="NCBI Taxonomy" id="35708"/>
    <lineage>
        <taxon>Eukaryota</taxon>
        <taxon>Viridiplantae</taxon>
        <taxon>Streptophyta</taxon>
        <taxon>Embryophyta</taxon>
        <taxon>Tracheophyta</taxon>
        <taxon>Spermatophyta</taxon>
        <taxon>Magnoliopsida</taxon>
        <taxon>Liliopsida</taxon>
        <taxon>Poales</taxon>
        <taxon>Poaceae</taxon>
        <taxon>PACMAD clade</taxon>
        <taxon>Arundinoideae</taxon>
        <taxon>Arundineae</taxon>
        <taxon>Arundo</taxon>
    </lineage>
</organism>
<evidence type="ECO:0000313" key="2">
    <source>
        <dbReference type="EMBL" id="JAD48516.1"/>
    </source>
</evidence>
<evidence type="ECO:0000256" key="1">
    <source>
        <dbReference type="SAM" id="Phobius"/>
    </source>
</evidence>
<dbReference type="AlphaFoldDB" id="A0A0A9ABR1"/>
<name>A0A0A9ABR1_ARUDO</name>
<proteinExistence type="predicted"/>
<keyword evidence="1" id="KW-0812">Transmembrane</keyword>